<evidence type="ECO:0000313" key="8">
    <source>
        <dbReference type="EMBL" id="GAA0645996.1"/>
    </source>
</evidence>
<evidence type="ECO:0000259" key="7">
    <source>
        <dbReference type="Pfam" id="PF00962"/>
    </source>
</evidence>
<dbReference type="Gene3D" id="3.20.20.140">
    <property type="entry name" value="Metal-dependent hydrolases"/>
    <property type="match status" value="1"/>
</dbReference>
<evidence type="ECO:0000256" key="6">
    <source>
        <dbReference type="ARBA" id="ARBA00022833"/>
    </source>
</evidence>
<dbReference type="SUPFAM" id="SSF51556">
    <property type="entry name" value="Metallo-dependent hydrolases"/>
    <property type="match status" value="1"/>
</dbReference>
<evidence type="ECO:0000256" key="3">
    <source>
        <dbReference type="ARBA" id="ARBA00012784"/>
    </source>
</evidence>
<dbReference type="PANTHER" id="PTHR11409:SF43">
    <property type="entry name" value="ADENOSINE DEAMINASE"/>
    <property type="match status" value="1"/>
</dbReference>
<keyword evidence="5" id="KW-0378">Hydrolase</keyword>
<dbReference type="InterPro" id="IPR001365">
    <property type="entry name" value="A_deaminase_dom"/>
</dbReference>
<protein>
    <recommendedName>
        <fullName evidence="3">adenosine deaminase</fullName>
        <ecNumber evidence="3">3.5.4.4</ecNumber>
    </recommendedName>
</protein>
<name>A0ABN1HG06_9ACTN</name>
<comment type="similarity">
    <text evidence="2">Belongs to the metallo-dependent hydrolases superfamily. Adenosine and AMP deaminases family.</text>
</comment>
<dbReference type="InterPro" id="IPR032466">
    <property type="entry name" value="Metal_Hydrolase"/>
</dbReference>
<evidence type="ECO:0000256" key="2">
    <source>
        <dbReference type="ARBA" id="ARBA00006676"/>
    </source>
</evidence>
<keyword evidence="6" id="KW-0862">Zinc</keyword>
<dbReference type="PANTHER" id="PTHR11409">
    <property type="entry name" value="ADENOSINE DEAMINASE"/>
    <property type="match status" value="1"/>
</dbReference>
<sequence length="87" mass="9552">MGSRRSPARKASALKNLGFRVTLNTDNRLVSGTTMTREMALLVEEAGWTAEDLRTVTVNALKSAFLPFDERNALIRDVVLPGYADAL</sequence>
<accession>A0ABN1HG06</accession>
<dbReference type="InterPro" id="IPR006330">
    <property type="entry name" value="Ado/ade_deaminase"/>
</dbReference>
<keyword evidence="4" id="KW-0479">Metal-binding</keyword>
<organism evidence="8 9">
    <name type="scientific">Streptomyces thermocarboxydovorans</name>
    <dbReference type="NCBI Taxonomy" id="59298"/>
    <lineage>
        <taxon>Bacteria</taxon>
        <taxon>Bacillati</taxon>
        <taxon>Actinomycetota</taxon>
        <taxon>Actinomycetes</taxon>
        <taxon>Kitasatosporales</taxon>
        <taxon>Streptomycetaceae</taxon>
        <taxon>Streptomyces</taxon>
    </lineage>
</organism>
<reference evidence="8 9" key="1">
    <citation type="journal article" date="2019" name="Int. J. Syst. Evol. Microbiol.">
        <title>The Global Catalogue of Microorganisms (GCM) 10K type strain sequencing project: providing services to taxonomists for standard genome sequencing and annotation.</title>
        <authorList>
            <consortium name="The Broad Institute Genomics Platform"/>
            <consortium name="The Broad Institute Genome Sequencing Center for Infectious Disease"/>
            <person name="Wu L."/>
            <person name="Ma J."/>
        </authorList>
    </citation>
    <scope>NUCLEOTIDE SEQUENCE [LARGE SCALE GENOMIC DNA]</scope>
    <source>
        <strain evidence="8 9">JCM 10367</strain>
    </source>
</reference>
<keyword evidence="9" id="KW-1185">Reference proteome</keyword>
<evidence type="ECO:0000256" key="1">
    <source>
        <dbReference type="ARBA" id="ARBA00001947"/>
    </source>
</evidence>
<gene>
    <name evidence="8" type="ORF">GCM10009535_24490</name>
</gene>
<feature type="domain" description="Adenosine deaminase" evidence="7">
    <location>
        <begin position="13"/>
        <end position="78"/>
    </location>
</feature>
<dbReference type="Pfam" id="PF00962">
    <property type="entry name" value="A_deaminase"/>
    <property type="match status" value="1"/>
</dbReference>
<comment type="caution">
    <text evidence="8">The sequence shown here is derived from an EMBL/GenBank/DDBJ whole genome shotgun (WGS) entry which is preliminary data.</text>
</comment>
<dbReference type="EC" id="3.5.4.4" evidence="3"/>
<dbReference type="Proteomes" id="UP001500724">
    <property type="component" value="Unassembled WGS sequence"/>
</dbReference>
<comment type="cofactor">
    <cofactor evidence="1">
        <name>Zn(2+)</name>
        <dbReference type="ChEBI" id="CHEBI:29105"/>
    </cofactor>
</comment>
<evidence type="ECO:0000256" key="4">
    <source>
        <dbReference type="ARBA" id="ARBA00022723"/>
    </source>
</evidence>
<evidence type="ECO:0000313" key="9">
    <source>
        <dbReference type="Proteomes" id="UP001500724"/>
    </source>
</evidence>
<dbReference type="EMBL" id="BAAAGU010000021">
    <property type="protein sequence ID" value="GAA0645996.1"/>
    <property type="molecule type" value="Genomic_DNA"/>
</dbReference>
<proteinExistence type="inferred from homology"/>
<evidence type="ECO:0000256" key="5">
    <source>
        <dbReference type="ARBA" id="ARBA00022801"/>
    </source>
</evidence>